<name>A0A0F5J7D4_9BACT</name>
<dbReference type="Proteomes" id="UP000033047">
    <property type="component" value="Unassembled WGS sequence"/>
</dbReference>
<dbReference type="Pfam" id="PF08534">
    <property type="entry name" value="Redoxin"/>
    <property type="match status" value="1"/>
</dbReference>
<dbReference type="RefSeq" id="WP_010803499.1">
    <property type="nucleotide sequence ID" value="NZ_KQ033913.1"/>
</dbReference>
<gene>
    <name evidence="2" type="ORF">HMPREF1535_03352</name>
</gene>
<dbReference type="HOGENOM" id="CLU_042529_11_3_10"/>
<feature type="domain" description="Thioredoxin" evidence="1">
    <location>
        <begin position="32"/>
        <end position="172"/>
    </location>
</feature>
<dbReference type="GO" id="GO:0016491">
    <property type="term" value="F:oxidoreductase activity"/>
    <property type="evidence" value="ECO:0007669"/>
    <property type="project" value="InterPro"/>
</dbReference>
<dbReference type="InterPro" id="IPR013766">
    <property type="entry name" value="Thioredoxin_domain"/>
</dbReference>
<dbReference type="STRING" id="927665.HMPREF1535_03352"/>
<protein>
    <recommendedName>
        <fullName evidence="1">Thioredoxin domain-containing protein</fullName>
    </recommendedName>
</protein>
<dbReference type="PROSITE" id="PS51352">
    <property type="entry name" value="THIOREDOXIN_2"/>
    <property type="match status" value="1"/>
</dbReference>
<evidence type="ECO:0000259" key="1">
    <source>
        <dbReference type="PROSITE" id="PS51352"/>
    </source>
</evidence>
<comment type="caution">
    <text evidence="2">The sequence shown here is derived from an EMBL/GenBank/DDBJ whole genome shotgun (WGS) entry which is preliminary data.</text>
</comment>
<dbReference type="PATRIC" id="fig|927665.4.peg.3442"/>
<dbReference type="AlphaFoldDB" id="A0A0F5J7D4"/>
<dbReference type="SUPFAM" id="SSF52833">
    <property type="entry name" value="Thioredoxin-like"/>
    <property type="match status" value="1"/>
</dbReference>
<dbReference type="Gene3D" id="3.40.30.10">
    <property type="entry name" value="Glutaredoxin"/>
    <property type="match status" value="1"/>
</dbReference>
<sequence length="172" mass="19839">MHITKILSFIVTMTFLLFSCIKDDESETINYINVNSQIPTFAVEDTAGNTFSSKQFIGKQSLLVFFGTYCPDCKQVLPVIEEVWKELKDDPRFLLVTISRKETAEVVSNYWKENQFTMPFYLDTRGEVFSLFANNTIPRIYIINPDNEVVWMAVESLDISAKELIQKIKGLK</sequence>
<accession>A0A0F5J7D4</accession>
<dbReference type="EMBL" id="AQHV01000014">
    <property type="protein sequence ID" value="KKB53801.1"/>
    <property type="molecule type" value="Genomic_DNA"/>
</dbReference>
<dbReference type="CDD" id="cd02966">
    <property type="entry name" value="TlpA_like_family"/>
    <property type="match status" value="1"/>
</dbReference>
<evidence type="ECO:0000313" key="3">
    <source>
        <dbReference type="Proteomes" id="UP000033047"/>
    </source>
</evidence>
<dbReference type="InterPro" id="IPR050553">
    <property type="entry name" value="Thioredoxin_ResA/DsbE_sf"/>
</dbReference>
<dbReference type="InterPro" id="IPR013740">
    <property type="entry name" value="Redoxin"/>
</dbReference>
<evidence type="ECO:0000313" key="2">
    <source>
        <dbReference type="EMBL" id="KKB53801.1"/>
    </source>
</evidence>
<reference evidence="2 3" key="1">
    <citation type="submission" date="2013-04" db="EMBL/GenBank/DDBJ databases">
        <title>The Genome Sequence of Parabacteroides goldsteinii DSM 19448.</title>
        <authorList>
            <consortium name="The Broad Institute Genomics Platform"/>
            <person name="Earl A."/>
            <person name="Ward D."/>
            <person name="Feldgarden M."/>
            <person name="Gevers D."/>
            <person name="Martens E."/>
            <person name="Sakamoto M."/>
            <person name="Benno Y."/>
            <person name="Song Y."/>
            <person name="Liu C."/>
            <person name="Lee J."/>
            <person name="Bolanos M."/>
            <person name="Vaisanen M.L."/>
            <person name="Finegold S.M."/>
            <person name="Walker B."/>
            <person name="Young S."/>
            <person name="Zeng Q."/>
            <person name="Gargeya S."/>
            <person name="Fitzgerald M."/>
            <person name="Haas B."/>
            <person name="Abouelleil A."/>
            <person name="Allen A.W."/>
            <person name="Alvarado L."/>
            <person name="Arachchi H.M."/>
            <person name="Berlin A.M."/>
            <person name="Chapman S.B."/>
            <person name="Gainer-Dewar J."/>
            <person name="Goldberg J."/>
            <person name="Griggs A."/>
            <person name="Gujja S."/>
            <person name="Hansen M."/>
            <person name="Howarth C."/>
            <person name="Imamovic A."/>
            <person name="Ireland A."/>
            <person name="Larimer J."/>
            <person name="McCowan C."/>
            <person name="Murphy C."/>
            <person name="Pearson M."/>
            <person name="Poon T.W."/>
            <person name="Priest M."/>
            <person name="Roberts A."/>
            <person name="Saif S."/>
            <person name="Shea T."/>
            <person name="Sisk P."/>
            <person name="Sykes S."/>
            <person name="Wortman J."/>
            <person name="Nusbaum C."/>
            <person name="Birren B."/>
        </authorList>
    </citation>
    <scope>NUCLEOTIDE SEQUENCE [LARGE SCALE GENOMIC DNA]</scope>
    <source>
        <strain evidence="2 3">DSM 19448</strain>
    </source>
</reference>
<dbReference type="PANTHER" id="PTHR42852">
    <property type="entry name" value="THIOL:DISULFIDE INTERCHANGE PROTEIN DSBE"/>
    <property type="match status" value="1"/>
</dbReference>
<organism evidence="2 3">
    <name type="scientific">Parabacteroides goldsteinii DSM 19448 = WAL 12034</name>
    <dbReference type="NCBI Taxonomy" id="927665"/>
    <lineage>
        <taxon>Bacteria</taxon>
        <taxon>Pseudomonadati</taxon>
        <taxon>Bacteroidota</taxon>
        <taxon>Bacteroidia</taxon>
        <taxon>Bacteroidales</taxon>
        <taxon>Tannerellaceae</taxon>
        <taxon>Parabacteroides</taxon>
    </lineage>
</organism>
<dbReference type="PANTHER" id="PTHR42852:SF17">
    <property type="entry name" value="THIOREDOXIN-LIKE PROTEIN HI_1115"/>
    <property type="match status" value="1"/>
</dbReference>
<dbReference type="InterPro" id="IPR036249">
    <property type="entry name" value="Thioredoxin-like_sf"/>
</dbReference>
<proteinExistence type="predicted"/>
<dbReference type="PROSITE" id="PS51257">
    <property type="entry name" value="PROKAR_LIPOPROTEIN"/>
    <property type="match status" value="1"/>
</dbReference>